<dbReference type="Proteomes" id="UP000482960">
    <property type="component" value="Unassembled WGS sequence"/>
</dbReference>
<proteinExistence type="predicted"/>
<dbReference type="RefSeq" id="WP_173074608.1">
    <property type="nucleotide sequence ID" value="NZ_BAABJB010000063.1"/>
</dbReference>
<evidence type="ECO:0008006" key="4">
    <source>
        <dbReference type="Google" id="ProtNLM"/>
    </source>
</evidence>
<feature type="region of interest" description="Disordered" evidence="1">
    <location>
        <begin position="1"/>
        <end position="26"/>
    </location>
</feature>
<organism evidence="2 3">
    <name type="scientific">Phytohabitans rumicis</name>
    <dbReference type="NCBI Taxonomy" id="1076125"/>
    <lineage>
        <taxon>Bacteria</taxon>
        <taxon>Bacillati</taxon>
        <taxon>Actinomycetota</taxon>
        <taxon>Actinomycetes</taxon>
        <taxon>Micromonosporales</taxon>
        <taxon>Micromonosporaceae</taxon>
    </lineage>
</organism>
<dbReference type="EMBL" id="BLPG01000001">
    <property type="protein sequence ID" value="GFJ87593.1"/>
    <property type="molecule type" value="Genomic_DNA"/>
</dbReference>
<protein>
    <recommendedName>
        <fullName evidence="4">Protein kinase domain-containing protein</fullName>
    </recommendedName>
</protein>
<accession>A0A6V8KQZ8</accession>
<reference evidence="2 3" key="2">
    <citation type="submission" date="2020-03" db="EMBL/GenBank/DDBJ databases">
        <authorList>
            <person name="Ichikawa N."/>
            <person name="Kimura A."/>
            <person name="Kitahashi Y."/>
            <person name="Uohara A."/>
        </authorList>
    </citation>
    <scope>NUCLEOTIDE SEQUENCE [LARGE SCALE GENOMIC DNA]</scope>
    <source>
        <strain evidence="2 3">NBRC 108638</strain>
    </source>
</reference>
<evidence type="ECO:0000313" key="3">
    <source>
        <dbReference type="Proteomes" id="UP000482960"/>
    </source>
</evidence>
<sequence>MRSFDGESGARWSYDPSAQIGDRGGFGLVFGGTGPTGQEVAVKRVPLRWDVESERRRREREVEIDQVLATTSAKHVMGLLDVGRVGDDLMLVMPRAD</sequence>
<dbReference type="Gene3D" id="3.30.200.20">
    <property type="entry name" value="Phosphorylase Kinase, domain 1"/>
    <property type="match status" value="1"/>
</dbReference>
<keyword evidence="3" id="KW-1185">Reference proteome</keyword>
<evidence type="ECO:0000256" key="1">
    <source>
        <dbReference type="SAM" id="MobiDB-lite"/>
    </source>
</evidence>
<dbReference type="AlphaFoldDB" id="A0A6V8KQZ8"/>
<name>A0A6V8KQZ8_9ACTN</name>
<reference evidence="2 3" key="1">
    <citation type="submission" date="2020-03" db="EMBL/GenBank/DDBJ databases">
        <title>Whole genome shotgun sequence of Phytohabitans rumicis NBRC 108638.</title>
        <authorList>
            <person name="Komaki H."/>
            <person name="Tamura T."/>
        </authorList>
    </citation>
    <scope>NUCLEOTIDE SEQUENCE [LARGE SCALE GENOMIC DNA]</scope>
    <source>
        <strain evidence="2 3">NBRC 108638</strain>
    </source>
</reference>
<evidence type="ECO:0000313" key="2">
    <source>
        <dbReference type="EMBL" id="GFJ87593.1"/>
    </source>
</evidence>
<dbReference type="InterPro" id="IPR011009">
    <property type="entry name" value="Kinase-like_dom_sf"/>
</dbReference>
<gene>
    <name evidence="2" type="ORF">Prum_012350</name>
</gene>
<dbReference type="SUPFAM" id="SSF56112">
    <property type="entry name" value="Protein kinase-like (PK-like)"/>
    <property type="match status" value="1"/>
</dbReference>
<comment type="caution">
    <text evidence="2">The sequence shown here is derived from an EMBL/GenBank/DDBJ whole genome shotgun (WGS) entry which is preliminary data.</text>
</comment>